<dbReference type="Gene3D" id="3.30.870.10">
    <property type="entry name" value="Endonuclease Chain A"/>
    <property type="match status" value="2"/>
</dbReference>
<comment type="similarity">
    <text evidence="2">Belongs to the phospholipase D family.</text>
</comment>
<reference evidence="9 10" key="1">
    <citation type="submission" date="2022-02" db="EMBL/GenBank/DDBJ databases">
        <title>Paenibacillus sp. MBLB1776 Whole Genome Shotgun Sequencing.</title>
        <authorList>
            <person name="Hwang C.Y."/>
            <person name="Cho E.-S."/>
            <person name="Seo M.-J."/>
        </authorList>
    </citation>
    <scope>NUCLEOTIDE SEQUENCE [LARGE SCALE GENOMIC DNA]</scope>
    <source>
        <strain evidence="9 10">MBLB1776</strain>
    </source>
</reference>
<dbReference type="SMART" id="SM00155">
    <property type="entry name" value="PLDc"/>
    <property type="match status" value="2"/>
</dbReference>
<dbReference type="RefSeq" id="WP_315605092.1">
    <property type="nucleotide sequence ID" value="NZ_CP130318.1"/>
</dbReference>
<feature type="domain" description="PLD phosphodiesterase" evidence="8">
    <location>
        <begin position="392"/>
        <end position="422"/>
    </location>
</feature>
<keyword evidence="7" id="KW-0472">Membrane</keyword>
<gene>
    <name evidence="9" type="ORF">MJA45_27585</name>
</gene>
<comment type="catalytic activity">
    <reaction evidence="1">
        <text>a 1,2-diacyl-sn-glycero-3-phosphocholine + H2O = a 1,2-diacyl-sn-glycero-3-phosphate + choline + H(+)</text>
        <dbReference type="Rhea" id="RHEA:14445"/>
        <dbReference type="ChEBI" id="CHEBI:15354"/>
        <dbReference type="ChEBI" id="CHEBI:15377"/>
        <dbReference type="ChEBI" id="CHEBI:15378"/>
        <dbReference type="ChEBI" id="CHEBI:57643"/>
        <dbReference type="ChEBI" id="CHEBI:58608"/>
        <dbReference type="EC" id="3.1.4.4"/>
    </reaction>
</comment>
<dbReference type="GO" id="GO:0016891">
    <property type="term" value="F:RNA endonuclease activity producing 5'-phosphomonoesters, hydrolytic mechanism"/>
    <property type="evidence" value="ECO:0007669"/>
    <property type="project" value="TreeGrafter"/>
</dbReference>
<evidence type="ECO:0000256" key="2">
    <source>
        <dbReference type="ARBA" id="ARBA00008664"/>
    </source>
</evidence>
<dbReference type="InterPro" id="IPR051406">
    <property type="entry name" value="PLD_domain"/>
</dbReference>
<evidence type="ECO:0000256" key="5">
    <source>
        <dbReference type="ARBA" id="ARBA00022963"/>
    </source>
</evidence>
<protein>
    <recommendedName>
        <fullName evidence="3">phospholipase D</fullName>
        <ecNumber evidence="3">3.1.4.4</ecNumber>
    </recommendedName>
</protein>
<dbReference type="AlphaFoldDB" id="A0AA96LCV0"/>
<evidence type="ECO:0000256" key="7">
    <source>
        <dbReference type="SAM" id="Phobius"/>
    </source>
</evidence>
<evidence type="ECO:0000256" key="3">
    <source>
        <dbReference type="ARBA" id="ARBA00012027"/>
    </source>
</evidence>
<accession>A0AA96LCV0</accession>
<evidence type="ECO:0000256" key="4">
    <source>
        <dbReference type="ARBA" id="ARBA00022801"/>
    </source>
</evidence>
<evidence type="ECO:0000256" key="6">
    <source>
        <dbReference type="ARBA" id="ARBA00023098"/>
    </source>
</evidence>
<dbReference type="PANTHER" id="PTHR43856:SF1">
    <property type="entry name" value="MITOCHONDRIAL CARDIOLIPIN HYDROLASE"/>
    <property type="match status" value="1"/>
</dbReference>
<keyword evidence="5" id="KW-0442">Lipid degradation</keyword>
<dbReference type="KEGG" id="paun:MJA45_27585"/>
<dbReference type="GO" id="GO:0006793">
    <property type="term" value="P:phosphorus metabolic process"/>
    <property type="evidence" value="ECO:0007669"/>
    <property type="project" value="UniProtKB-ARBA"/>
</dbReference>
<keyword evidence="7" id="KW-1133">Transmembrane helix</keyword>
<keyword evidence="7" id="KW-0812">Transmembrane</keyword>
<keyword evidence="6" id="KW-0443">Lipid metabolism</keyword>
<dbReference type="Proteomes" id="UP001305702">
    <property type="component" value="Chromosome"/>
</dbReference>
<dbReference type="CDD" id="cd09130">
    <property type="entry name" value="PLDc_unchar2_2"/>
    <property type="match status" value="1"/>
</dbReference>
<evidence type="ECO:0000259" key="8">
    <source>
        <dbReference type="PROSITE" id="PS50035"/>
    </source>
</evidence>
<keyword evidence="4" id="KW-0378">Hydrolase</keyword>
<dbReference type="EMBL" id="CP130318">
    <property type="protein sequence ID" value="WNQ11316.1"/>
    <property type="molecule type" value="Genomic_DNA"/>
</dbReference>
<organism evidence="9 10">
    <name type="scientific">Paenibacillus aurantius</name>
    <dbReference type="NCBI Taxonomy" id="2918900"/>
    <lineage>
        <taxon>Bacteria</taxon>
        <taxon>Bacillati</taxon>
        <taxon>Bacillota</taxon>
        <taxon>Bacilli</taxon>
        <taxon>Bacillales</taxon>
        <taxon>Paenibacillaceae</taxon>
        <taxon>Paenibacillus</taxon>
    </lineage>
</organism>
<proteinExistence type="inferred from homology"/>
<dbReference type="GO" id="GO:0004630">
    <property type="term" value="F:phospholipase D activity"/>
    <property type="evidence" value="ECO:0007669"/>
    <property type="project" value="UniProtKB-EC"/>
</dbReference>
<evidence type="ECO:0000256" key="1">
    <source>
        <dbReference type="ARBA" id="ARBA00000798"/>
    </source>
</evidence>
<dbReference type="SUPFAM" id="SSF56024">
    <property type="entry name" value="Phospholipase D/nuclease"/>
    <property type="match status" value="2"/>
</dbReference>
<dbReference type="PROSITE" id="PS50035">
    <property type="entry name" value="PLD"/>
    <property type="match status" value="1"/>
</dbReference>
<dbReference type="InterPro" id="IPR025202">
    <property type="entry name" value="PLD-like_dom"/>
</dbReference>
<evidence type="ECO:0000313" key="10">
    <source>
        <dbReference type="Proteomes" id="UP001305702"/>
    </source>
</evidence>
<dbReference type="PANTHER" id="PTHR43856">
    <property type="entry name" value="CARDIOLIPIN HYDROLASE"/>
    <property type="match status" value="1"/>
</dbReference>
<sequence>MAVSKPQTRVPVKRAGRPRRKVARVLLPLLALILLLSGVIYYNTHKPLPAGLSVEGPVHRVKDIDFLYDLTYKQGGTEKQEQSIYNRVFQAVDEAEKFIVLDIFLFNEYYDHDQSFPPLSQTLTEKLIARKKAVPGLQIVFITDEVNTTYGSHAAANLEQLKANGIDTVITDVDPLRDSTPLYSGVWRTFLQWFGQAGDGWLKNPMADTAPKITVRSYMKLFNVKANHRKVIATDKTVIIPSANAHDASANHSNAALQVSGPLIADVLASEQAAINLGGGPKVPAYTAEGKEEGDIRVQLLTEGGIYRQVLRSLDEAGAGDKVWMGMFYLADREIIDGLLEASKRGAEVNLILDPNQNAFGRDKIGIPNRPVASELLDKSGGNIHVRWYNTGKEQYHTKLLFIDKPGGVVIHNGSANFTKRNLDDLNLETNLGVTAPKDSEVAGEVRRYFDRLWNNEGAEFTLDYEAYRDKTVPLKKAAYAVQTFLGFTTF</sequence>
<dbReference type="GO" id="GO:0016042">
    <property type="term" value="P:lipid catabolic process"/>
    <property type="evidence" value="ECO:0007669"/>
    <property type="project" value="UniProtKB-KW"/>
</dbReference>
<feature type="transmembrane region" description="Helical" evidence="7">
    <location>
        <begin position="21"/>
        <end position="42"/>
    </location>
</feature>
<name>A0AA96LCV0_9BACL</name>
<dbReference type="CDD" id="cd09129">
    <property type="entry name" value="PLDc_unchar2_1"/>
    <property type="match status" value="1"/>
</dbReference>
<keyword evidence="10" id="KW-1185">Reference proteome</keyword>
<dbReference type="Pfam" id="PF13091">
    <property type="entry name" value="PLDc_2"/>
    <property type="match status" value="1"/>
</dbReference>
<dbReference type="EC" id="3.1.4.4" evidence="3"/>
<dbReference type="InterPro" id="IPR001736">
    <property type="entry name" value="PLipase_D/transphosphatidylase"/>
</dbReference>
<evidence type="ECO:0000313" key="9">
    <source>
        <dbReference type="EMBL" id="WNQ11316.1"/>
    </source>
</evidence>